<dbReference type="InterPro" id="IPR036249">
    <property type="entry name" value="Thioredoxin-like_sf"/>
</dbReference>
<dbReference type="GO" id="GO:0004364">
    <property type="term" value="F:glutathione transferase activity"/>
    <property type="evidence" value="ECO:0007669"/>
    <property type="project" value="UniProtKB-EC"/>
</dbReference>
<evidence type="ECO:0000259" key="6">
    <source>
        <dbReference type="PROSITE" id="PS50405"/>
    </source>
</evidence>
<comment type="caution">
    <text evidence="7">The sequence shown here is derived from an EMBL/GenBank/DDBJ whole genome shotgun (WGS) entry which is preliminary data.</text>
</comment>
<dbReference type="InterPro" id="IPR010987">
    <property type="entry name" value="Glutathione-S-Trfase_C-like"/>
</dbReference>
<evidence type="ECO:0000256" key="2">
    <source>
        <dbReference type="ARBA" id="ARBA00012452"/>
    </source>
</evidence>
<dbReference type="GO" id="GO:0005737">
    <property type="term" value="C:cytoplasm"/>
    <property type="evidence" value="ECO:0007669"/>
    <property type="project" value="TreeGrafter"/>
</dbReference>
<accession>A0A015IAT5</accession>
<evidence type="ECO:0000313" key="8">
    <source>
        <dbReference type="Proteomes" id="UP000022910"/>
    </source>
</evidence>
<dbReference type="SUPFAM" id="SSF52833">
    <property type="entry name" value="Thioredoxin-like"/>
    <property type="match status" value="1"/>
</dbReference>
<dbReference type="InterPro" id="IPR004046">
    <property type="entry name" value="GST_C"/>
</dbReference>
<evidence type="ECO:0000313" key="7">
    <source>
        <dbReference type="EMBL" id="EXX54322.1"/>
    </source>
</evidence>
<dbReference type="GO" id="GO:0043295">
    <property type="term" value="F:glutathione binding"/>
    <property type="evidence" value="ECO:0007669"/>
    <property type="project" value="TreeGrafter"/>
</dbReference>
<dbReference type="GO" id="GO:0006749">
    <property type="term" value="P:glutathione metabolic process"/>
    <property type="evidence" value="ECO:0007669"/>
    <property type="project" value="TreeGrafter"/>
</dbReference>
<evidence type="ECO:0000256" key="1">
    <source>
        <dbReference type="ARBA" id="ARBA00010128"/>
    </source>
</evidence>
<proteinExistence type="inferred from homology"/>
<dbReference type="FunFam" id="1.20.1050.10:FF:000004">
    <property type="entry name" value="Glutathione S-transferase F2"/>
    <property type="match status" value="1"/>
</dbReference>
<feature type="domain" description="GST C-terminal" evidence="6">
    <location>
        <begin position="90"/>
        <end position="221"/>
    </location>
</feature>
<dbReference type="SFLD" id="SFLDG00358">
    <property type="entry name" value="Main_(cytGST)"/>
    <property type="match status" value="1"/>
</dbReference>
<dbReference type="HOGENOM" id="CLU_011226_5_1_1"/>
<dbReference type="GO" id="GO:0009636">
    <property type="term" value="P:response to toxic substance"/>
    <property type="evidence" value="ECO:0007669"/>
    <property type="project" value="UniProtKB-ARBA"/>
</dbReference>
<protein>
    <recommendedName>
        <fullName evidence="2">glutathione transferase</fullName>
        <ecNumber evidence="2">2.5.1.18</ecNumber>
    </recommendedName>
</protein>
<dbReference type="Gene3D" id="3.40.30.10">
    <property type="entry name" value="Glutaredoxin"/>
    <property type="match status" value="1"/>
</dbReference>
<dbReference type="PANTHER" id="PTHR43900">
    <property type="entry name" value="GLUTATHIONE S-TRANSFERASE RHO"/>
    <property type="match status" value="1"/>
</dbReference>
<feature type="domain" description="GST N-terminal" evidence="5">
    <location>
        <begin position="1"/>
        <end position="81"/>
    </location>
</feature>
<comment type="catalytic activity">
    <reaction evidence="4">
        <text>RX + glutathione = an S-substituted glutathione + a halide anion + H(+)</text>
        <dbReference type="Rhea" id="RHEA:16437"/>
        <dbReference type="ChEBI" id="CHEBI:15378"/>
        <dbReference type="ChEBI" id="CHEBI:16042"/>
        <dbReference type="ChEBI" id="CHEBI:17792"/>
        <dbReference type="ChEBI" id="CHEBI:57925"/>
        <dbReference type="ChEBI" id="CHEBI:90779"/>
        <dbReference type="EC" id="2.5.1.18"/>
    </reaction>
</comment>
<evidence type="ECO:0000256" key="3">
    <source>
        <dbReference type="ARBA" id="ARBA00022679"/>
    </source>
</evidence>
<dbReference type="SUPFAM" id="SSF47616">
    <property type="entry name" value="GST C-terminal domain-like"/>
    <property type="match status" value="1"/>
</dbReference>
<dbReference type="Pfam" id="PF00043">
    <property type="entry name" value="GST_C"/>
    <property type="match status" value="1"/>
</dbReference>
<dbReference type="AlphaFoldDB" id="A0A015IAT5"/>
<dbReference type="PROSITE" id="PS50405">
    <property type="entry name" value="GST_CTER"/>
    <property type="match status" value="1"/>
</dbReference>
<comment type="similarity">
    <text evidence="1">Belongs to the GST superfamily. Phi family.</text>
</comment>
<dbReference type="Pfam" id="PF02798">
    <property type="entry name" value="GST_N"/>
    <property type="match status" value="1"/>
</dbReference>
<dbReference type="PANTHER" id="PTHR43900:SF3">
    <property type="entry name" value="GLUTATHIONE S-TRANSFERASE RHO"/>
    <property type="match status" value="1"/>
</dbReference>
<dbReference type="PROSITE" id="PS50404">
    <property type="entry name" value="GST_NTER"/>
    <property type="match status" value="1"/>
</dbReference>
<evidence type="ECO:0000256" key="4">
    <source>
        <dbReference type="ARBA" id="ARBA00047960"/>
    </source>
</evidence>
<dbReference type="Proteomes" id="UP000022910">
    <property type="component" value="Unassembled WGS sequence"/>
</dbReference>
<dbReference type="Gene3D" id="1.20.1050.10">
    <property type="match status" value="1"/>
</dbReference>
<gene>
    <name evidence="7" type="ORF">RirG_235590</name>
</gene>
<dbReference type="OMA" id="AWELCMK"/>
<evidence type="ECO:0000259" key="5">
    <source>
        <dbReference type="PROSITE" id="PS50404"/>
    </source>
</evidence>
<dbReference type="InterPro" id="IPR004045">
    <property type="entry name" value="Glutathione_S-Trfase_N"/>
</dbReference>
<reference evidence="7 8" key="1">
    <citation type="submission" date="2014-02" db="EMBL/GenBank/DDBJ databases">
        <title>Single nucleus genome sequencing reveals high similarity among nuclei of an endomycorrhizal fungus.</title>
        <authorList>
            <person name="Lin K."/>
            <person name="Geurts R."/>
            <person name="Zhang Z."/>
            <person name="Limpens E."/>
            <person name="Saunders D.G."/>
            <person name="Mu D."/>
            <person name="Pang E."/>
            <person name="Cao H."/>
            <person name="Cha H."/>
            <person name="Lin T."/>
            <person name="Zhou Q."/>
            <person name="Shang Y."/>
            <person name="Li Y."/>
            <person name="Ivanov S."/>
            <person name="Sharma T."/>
            <person name="Velzen R.V."/>
            <person name="Ruijter N.D."/>
            <person name="Aanen D.K."/>
            <person name="Win J."/>
            <person name="Kamoun S."/>
            <person name="Bisseling T."/>
            <person name="Huang S."/>
        </authorList>
    </citation>
    <scope>NUCLEOTIDE SEQUENCE [LARGE SCALE GENOMIC DNA]</scope>
    <source>
        <strain evidence="8">DAOM197198w</strain>
    </source>
</reference>
<dbReference type="SMR" id="A0A015IAT5"/>
<name>A0A015IAT5_RHIIW</name>
<dbReference type="STRING" id="1432141.A0A015IAT5"/>
<dbReference type="EMBL" id="JEMT01028524">
    <property type="protein sequence ID" value="EXX54322.1"/>
    <property type="molecule type" value="Genomic_DNA"/>
</dbReference>
<organism evidence="7 8">
    <name type="scientific">Rhizophagus irregularis (strain DAOM 197198w)</name>
    <name type="common">Glomus intraradices</name>
    <dbReference type="NCBI Taxonomy" id="1432141"/>
    <lineage>
        <taxon>Eukaryota</taxon>
        <taxon>Fungi</taxon>
        <taxon>Fungi incertae sedis</taxon>
        <taxon>Mucoromycota</taxon>
        <taxon>Glomeromycotina</taxon>
        <taxon>Glomeromycetes</taxon>
        <taxon>Glomerales</taxon>
        <taxon>Glomeraceae</taxon>
        <taxon>Rhizophagus</taxon>
    </lineage>
</organism>
<sequence length="225" mass="25645">MTITVFGTPASPFTLILIYVLKELGLSFENVPTTHEDIKTPEYLATKHPFGISPVLTDNGFQVYESRAIARYLINKYQGTKSSTVLIPSDVHKAALVEQFISVETSYYTQPLVKLLTQLISVRRQGNEPDLKIVNEAREELGKTLDVYEKLLEGKDYLTGEFSLADITHLPLTYYAINSACEGDLWNQRPNVSKWLKNLNERESWKNIATEYKLSEQIKFTKYNG</sequence>
<dbReference type="InterPro" id="IPR040079">
    <property type="entry name" value="Glutathione_S-Trfase"/>
</dbReference>
<keyword evidence="3" id="KW-0808">Transferase</keyword>
<dbReference type="EC" id="2.5.1.18" evidence="2"/>
<dbReference type="OrthoDB" id="249703at2759"/>
<dbReference type="InterPro" id="IPR036282">
    <property type="entry name" value="Glutathione-S-Trfase_C_sf"/>
</dbReference>
<keyword evidence="8" id="KW-1185">Reference proteome</keyword>
<dbReference type="SFLD" id="SFLDS00019">
    <property type="entry name" value="Glutathione_Transferase_(cytos"/>
    <property type="match status" value="1"/>
</dbReference>